<keyword evidence="12" id="KW-1185">Reference proteome</keyword>
<feature type="non-terminal residue" evidence="11">
    <location>
        <position position="1"/>
    </location>
</feature>
<evidence type="ECO:0000313" key="12">
    <source>
        <dbReference type="Proteomes" id="UP000001593"/>
    </source>
</evidence>
<dbReference type="OMA" id="ACNTRIC"/>
<name>A7TCE9_NEMVE</name>
<evidence type="ECO:0000313" key="11">
    <source>
        <dbReference type="EMBL" id="EDO26284.1"/>
    </source>
</evidence>
<dbReference type="InParanoid" id="A7TCE9"/>
<evidence type="ECO:0000256" key="4">
    <source>
        <dbReference type="ARBA" id="ARBA00022692"/>
    </source>
</evidence>
<dbReference type="AlphaFoldDB" id="A7TCE9"/>
<dbReference type="Gene3D" id="2.20.100.10">
    <property type="entry name" value="Thrombospondin type-1 (TSP1) repeat"/>
    <property type="match status" value="2"/>
</dbReference>
<evidence type="ECO:0000256" key="3">
    <source>
        <dbReference type="ARBA" id="ARBA00022525"/>
    </source>
</evidence>
<evidence type="ECO:0000256" key="5">
    <source>
        <dbReference type="ARBA" id="ARBA00022729"/>
    </source>
</evidence>
<evidence type="ECO:0000256" key="10">
    <source>
        <dbReference type="SAM" id="MobiDB-lite"/>
    </source>
</evidence>
<keyword evidence="7" id="KW-1133">Transmembrane helix</keyword>
<feature type="non-terminal residue" evidence="11">
    <location>
        <position position="112"/>
    </location>
</feature>
<dbReference type="PANTHER" id="PTHR22906">
    <property type="entry name" value="PROPERDIN"/>
    <property type="match status" value="1"/>
</dbReference>
<reference evidence="11 12" key="1">
    <citation type="journal article" date="2007" name="Science">
        <title>Sea anemone genome reveals ancestral eumetazoan gene repertoire and genomic organization.</title>
        <authorList>
            <person name="Putnam N.H."/>
            <person name="Srivastava M."/>
            <person name="Hellsten U."/>
            <person name="Dirks B."/>
            <person name="Chapman J."/>
            <person name="Salamov A."/>
            <person name="Terry A."/>
            <person name="Shapiro H."/>
            <person name="Lindquist E."/>
            <person name="Kapitonov V.V."/>
            <person name="Jurka J."/>
            <person name="Genikhovich G."/>
            <person name="Grigoriev I.V."/>
            <person name="Lucas S.M."/>
            <person name="Steele R.E."/>
            <person name="Finnerty J.R."/>
            <person name="Technau U."/>
            <person name="Martindale M.Q."/>
            <person name="Rokhsar D.S."/>
        </authorList>
    </citation>
    <scope>NUCLEOTIDE SEQUENCE [LARGE SCALE GENOMIC DNA]</scope>
    <source>
        <strain evidence="12">CH2 X CH6</strain>
    </source>
</reference>
<dbReference type="PANTHER" id="PTHR22906:SF43">
    <property type="entry name" value="PROPERDIN"/>
    <property type="match status" value="1"/>
</dbReference>
<evidence type="ECO:0000256" key="8">
    <source>
        <dbReference type="ARBA" id="ARBA00023136"/>
    </source>
</evidence>
<sequence length="112" mass="12056">DGEFSDWTEWTKCTSSCGKGVRSRSRSCTAPAPELGGKPCVGPTEQTMACDYGDCPVNGTWSPWTGWQSCSATCGDGVQSRTRTCNFPQDANPGSMCEGDDTEQKPCKIKRC</sequence>
<dbReference type="PRINTS" id="PR01705">
    <property type="entry name" value="TSP1REPEAT"/>
</dbReference>
<dbReference type="FunFam" id="2.20.100.10:FF:000007">
    <property type="entry name" value="Thrombospondin 1"/>
    <property type="match status" value="2"/>
</dbReference>
<dbReference type="PROSITE" id="PS50092">
    <property type="entry name" value="TSP1"/>
    <property type="match status" value="2"/>
</dbReference>
<evidence type="ECO:0000256" key="7">
    <source>
        <dbReference type="ARBA" id="ARBA00022989"/>
    </source>
</evidence>
<evidence type="ECO:0000256" key="2">
    <source>
        <dbReference type="ARBA" id="ARBA00004613"/>
    </source>
</evidence>
<dbReference type="Pfam" id="PF00090">
    <property type="entry name" value="TSP_1"/>
    <property type="match status" value="2"/>
</dbReference>
<gene>
    <name evidence="11" type="ORF">NEMVEDRAFT_v1g9083</name>
</gene>
<dbReference type="SUPFAM" id="SSF82895">
    <property type="entry name" value="TSP-1 type 1 repeat"/>
    <property type="match status" value="2"/>
</dbReference>
<organism evidence="11 12">
    <name type="scientific">Nematostella vectensis</name>
    <name type="common">Starlet sea anemone</name>
    <dbReference type="NCBI Taxonomy" id="45351"/>
    <lineage>
        <taxon>Eukaryota</taxon>
        <taxon>Metazoa</taxon>
        <taxon>Cnidaria</taxon>
        <taxon>Anthozoa</taxon>
        <taxon>Hexacorallia</taxon>
        <taxon>Actiniaria</taxon>
        <taxon>Edwardsiidae</taxon>
        <taxon>Nematostella</taxon>
    </lineage>
</organism>
<dbReference type="SMART" id="SM00209">
    <property type="entry name" value="TSP1"/>
    <property type="match status" value="2"/>
</dbReference>
<dbReference type="PhylomeDB" id="A7TCE9"/>
<dbReference type="Proteomes" id="UP000001593">
    <property type="component" value="Unassembled WGS sequence"/>
</dbReference>
<keyword evidence="6" id="KW-0677">Repeat</keyword>
<evidence type="ECO:0000256" key="1">
    <source>
        <dbReference type="ARBA" id="ARBA00004167"/>
    </source>
</evidence>
<dbReference type="KEGG" id="nve:5496666"/>
<keyword evidence="5" id="KW-0732">Signal</keyword>
<keyword evidence="4" id="KW-0812">Transmembrane</keyword>
<proteinExistence type="predicted"/>
<dbReference type="EMBL" id="DS476288">
    <property type="protein sequence ID" value="EDO26284.1"/>
    <property type="molecule type" value="Genomic_DNA"/>
</dbReference>
<dbReference type="InterPro" id="IPR036383">
    <property type="entry name" value="TSP1_rpt_sf"/>
</dbReference>
<evidence type="ECO:0000256" key="6">
    <source>
        <dbReference type="ARBA" id="ARBA00022737"/>
    </source>
</evidence>
<keyword evidence="3" id="KW-0964">Secreted</keyword>
<accession>A7TCE9</accession>
<dbReference type="InterPro" id="IPR052065">
    <property type="entry name" value="Compl_asym_regulator"/>
</dbReference>
<keyword evidence="8" id="KW-0472">Membrane</keyword>
<dbReference type="HOGENOM" id="CLU_047129_1_0_1"/>
<dbReference type="GO" id="GO:0016020">
    <property type="term" value="C:membrane"/>
    <property type="evidence" value="ECO:0007669"/>
    <property type="project" value="UniProtKB-SubCell"/>
</dbReference>
<keyword evidence="9" id="KW-1015">Disulfide bond</keyword>
<comment type="subcellular location">
    <subcellularLocation>
        <location evidence="1">Membrane</location>
        <topology evidence="1">Single-pass membrane protein</topology>
    </subcellularLocation>
    <subcellularLocation>
        <location evidence="2">Secreted</location>
    </subcellularLocation>
</comment>
<dbReference type="InterPro" id="IPR000884">
    <property type="entry name" value="TSP1_rpt"/>
</dbReference>
<protein>
    <submittedName>
        <fullName evidence="11">Uncharacterized protein</fullName>
    </submittedName>
</protein>
<feature type="region of interest" description="Disordered" evidence="10">
    <location>
        <begin position="89"/>
        <end position="112"/>
    </location>
</feature>
<evidence type="ECO:0000256" key="9">
    <source>
        <dbReference type="ARBA" id="ARBA00023157"/>
    </source>
</evidence>